<gene>
    <name evidence="6" type="ORF">KB893_008085</name>
</gene>
<dbReference type="SMART" id="SM00116">
    <property type="entry name" value="CBS"/>
    <property type="match status" value="2"/>
</dbReference>
<dbReference type="Pfam" id="PF10335">
    <property type="entry name" value="DUF294_C"/>
    <property type="match status" value="1"/>
</dbReference>
<dbReference type="Proteomes" id="UP000675747">
    <property type="component" value="Unassembled WGS sequence"/>
</dbReference>
<dbReference type="PANTHER" id="PTHR43080">
    <property type="entry name" value="CBS DOMAIN-CONTAINING PROTEIN CBSX3, MITOCHONDRIAL"/>
    <property type="match status" value="1"/>
</dbReference>
<dbReference type="InterPro" id="IPR018821">
    <property type="entry name" value="DUF294_put_nucleoTrafse_sb-bd"/>
</dbReference>
<feature type="domain" description="CBS" evidence="5">
    <location>
        <begin position="211"/>
        <end position="270"/>
    </location>
</feature>
<evidence type="ECO:0000256" key="3">
    <source>
        <dbReference type="PROSITE-ProRule" id="PRU00703"/>
    </source>
</evidence>
<dbReference type="CDD" id="cd00038">
    <property type="entry name" value="CAP_ED"/>
    <property type="match status" value="1"/>
</dbReference>
<feature type="domain" description="CBS" evidence="5">
    <location>
        <begin position="147"/>
        <end position="203"/>
    </location>
</feature>
<dbReference type="CDD" id="cd05401">
    <property type="entry name" value="NT_GlnE_GlnD_like"/>
    <property type="match status" value="1"/>
</dbReference>
<evidence type="ECO:0000259" key="5">
    <source>
        <dbReference type="PROSITE" id="PS51371"/>
    </source>
</evidence>
<dbReference type="InterPro" id="IPR046342">
    <property type="entry name" value="CBS_dom_sf"/>
</dbReference>
<evidence type="ECO:0000313" key="7">
    <source>
        <dbReference type="Proteomes" id="UP000675747"/>
    </source>
</evidence>
<dbReference type="InterPro" id="IPR005105">
    <property type="entry name" value="GlnD_Uridyltrans_N"/>
</dbReference>
<dbReference type="GO" id="GO:0005737">
    <property type="term" value="C:cytoplasm"/>
    <property type="evidence" value="ECO:0007669"/>
    <property type="project" value="UniProtKB-SubCell"/>
</dbReference>
<dbReference type="SUPFAM" id="SSF51206">
    <property type="entry name" value="cAMP-binding domain-like"/>
    <property type="match status" value="1"/>
</dbReference>
<evidence type="ECO:0000256" key="2">
    <source>
        <dbReference type="ARBA" id="ARBA00023122"/>
    </source>
</evidence>
<dbReference type="Gene3D" id="3.10.580.10">
    <property type="entry name" value="CBS-domain"/>
    <property type="match status" value="1"/>
</dbReference>
<keyword evidence="7" id="KW-1185">Reference proteome</keyword>
<comment type="caution">
    <text evidence="6">The sequence shown here is derived from an EMBL/GenBank/DDBJ whole genome shotgun (WGS) entry which is preliminary data.</text>
</comment>
<feature type="domain" description="Cyclic nucleotide-binding" evidence="4">
    <location>
        <begin position="10"/>
        <end position="115"/>
    </location>
</feature>
<dbReference type="Gene3D" id="2.60.120.10">
    <property type="entry name" value="Jelly Rolls"/>
    <property type="match status" value="1"/>
</dbReference>
<name>A0AAP2FYG2_9GAMM</name>
<dbReference type="PANTHER" id="PTHR43080:SF2">
    <property type="entry name" value="CBS DOMAIN-CONTAINING PROTEIN"/>
    <property type="match status" value="1"/>
</dbReference>
<reference evidence="6 7" key="1">
    <citation type="journal article" date="2021" name="Microbiol. Resour. Announc.">
        <title>Draft Genome Sequence of Coralloluteibacterium stylophorae LMG 29479T.</title>
        <authorList>
            <person name="Karlyshev A.V."/>
            <person name="Kudryashova E.B."/>
            <person name="Ariskina E.V."/>
            <person name="Conroy A.P."/>
            <person name="Abidueva E.Y."/>
        </authorList>
    </citation>
    <scope>NUCLEOTIDE SEQUENCE [LARGE SCALE GENOMIC DNA]</scope>
    <source>
        <strain evidence="6 7">LMG 29479</strain>
    </source>
</reference>
<evidence type="ECO:0000313" key="6">
    <source>
        <dbReference type="EMBL" id="MBS7457094.1"/>
    </source>
</evidence>
<dbReference type="AlphaFoldDB" id="A0AAP2FYG2"/>
<dbReference type="SUPFAM" id="SSF54631">
    <property type="entry name" value="CBS-domain pair"/>
    <property type="match status" value="1"/>
</dbReference>
<dbReference type="InterPro" id="IPR000644">
    <property type="entry name" value="CBS_dom"/>
</dbReference>
<comment type="subcellular location">
    <subcellularLocation>
        <location evidence="1">Cytoplasm</location>
    </subcellularLocation>
</comment>
<dbReference type="PROSITE" id="PS51371">
    <property type="entry name" value="CBS"/>
    <property type="match status" value="2"/>
</dbReference>
<dbReference type="PROSITE" id="PS50042">
    <property type="entry name" value="CNMP_BINDING_3"/>
    <property type="match status" value="1"/>
</dbReference>
<evidence type="ECO:0000256" key="1">
    <source>
        <dbReference type="ARBA" id="ARBA00004496"/>
    </source>
</evidence>
<dbReference type="InterPro" id="IPR051257">
    <property type="entry name" value="Diverse_CBS-Domain"/>
</dbReference>
<keyword evidence="2 3" id="KW-0129">CBS domain</keyword>
<proteinExistence type="predicted"/>
<dbReference type="Pfam" id="PF03445">
    <property type="entry name" value="DUF294"/>
    <property type="match status" value="1"/>
</dbReference>
<dbReference type="Pfam" id="PF00027">
    <property type="entry name" value="cNMP_binding"/>
    <property type="match status" value="1"/>
</dbReference>
<dbReference type="Pfam" id="PF00571">
    <property type="entry name" value="CBS"/>
    <property type="match status" value="2"/>
</dbReference>
<dbReference type="InterPro" id="IPR000595">
    <property type="entry name" value="cNMP-bd_dom"/>
</dbReference>
<dbReference type="RefSeq" id="WP_213173601.1">
    <property type="nucleotide sequence ID" value="NZ_JAGQFT020000004.1"/>
</dbReference>
<dbReference type="InterPro" id="IPR014710">
    <property type="entry name" value="RmlC-like_jellyroll"/>
</dbReference>
<dbReference type="EMBL" id="JAGQFT020000004">
    <property type="protein sequence ID" value="MBS7457094.1"/>
    <property type="molecule type" value="Genomic_DNA"/>
</dbReference>
<organism evidence="6 7">
    <name type="scientific">Coralloluteibacterium stylophorae</name>
    <dbReference type="NCBI Taxonomy" id="1776034"/>
    <lineage>
        <taxon>Bacteria</taxon>
        <taxon>Pseudomonadati</taxon>
        <taxon>Pseudomonadota</taxon>
        <taxon>Gammaproteobacteria</taxon>
        <taxon>Lysobacterales</taxon>
        <taxon>Lysobacteraceae</taxon>
        <taxon>Coralloluteibacterium</taxon>
    </lineage>
</organism>
<dbReference type="CDD" id="cd04587">
    <property type="entry name" value="CBS_pair_CAP-ED_NT_Pol-beta-like_DUF294_assoc"/>
    <property type="match status" value="1"/>
</dbReference>
<protein>
    <submittedName>
        <fullName evidence="6">CBS domain-containing protein</fullName>
    </submittedName>
</protein>
<sequence length="606" mass="64608">MAATPDDIAFLRTLPPFDLLPEADIDLLARRCGRATCAAGDRVPAPDTESGRLHIVVRGAIEIRDAQGGLVSRLGPGDCFGGRGLHREGAAATTVRALQASVLLQVPDDLLDDLVHRHPFFAGRVARSDDRGVEAIGLAAARAADLVLREPVTCTPQDPVAEVAGVMRRHDISCVPVVDGTRLLGIVTTGDLTRRVLADGRDPRTPVATVMTRDPLAVAPTALGADILHTMLQARIGHLPVVAAGRLLGVVTRTDLTRYQALLASGLVAQVEAAADAVAMAAATASIPRLLVQLVEANTPHYVATRLITDIADAATRRLLALAEAELGPPPVPYVWLACGSQGRQEQSGVTDQDNCLFIDDAAREADLGYFQRLATFVCDGLHRAGYLHCPGDMMAMNPRWCQPLRAWRRYFHRWIAQPDPEARMLASVMFDLRPVAGTTALFAPLQAETLAAAAARPVFVAHMIANALQHAPPLGVLRGLSTIRTGAHRRRLDMKHAGVVPVVDLARLYALQGRIASVGTRSRLQAAAAAGVVSASGARDLVEAYDVIASLRLTHQARLVRSGHAPDNYLAPAELSGFERGHLRDAFVVVRGMQAALGHGRAAFT</sequence>
<accession>A0AAP2FYG2</accession>
<dbReference type="GO" id="GO:0008773">
    <property type="term" value="F:[protein-PII] uridylyltransferase activity"/>
    <property type="evidence" value="ECO:0007669"/>
    <property type="project" value="InterPro"/>
</dbReference>
<dbReference type="InterPro" id="IPR018490">
    <property type="entry name" value="cNMP-bd_dom_sf"/>
</dbReference>
<evidence type="ECO:0000259" key="4">
    <source>
        <dbReference type="PROSITE" id="PS50042"/>
    </source>
</evidence>